<keyword evidence="1" id="KW-0472">Membrane</keyword>
<dbReference type="KEGG" id="lpaa:BHS01_06565"/>
<keyword evidence="1" id="KW-0812">Transmembrane</keyword>
<proteinExistence type="predicted"/>
<dbReference type="EMBL" id="JAAEDA010000008">
    <property type="protein sequence ID" value="MCJ1977608.1"/>
    <property type="molecule type" value="Genomic_DNA"/>
</dbReference>
<dbReference type="EMBL" id="CP017195">
    <property type="protein sequence ID" value="QDJ28203.1"/>
    <property type="molecule type" value="Genomic_DNA"/>
</dbReference>
<keyword evidence="1" id="KW-1133">Transmembrane helix</keyword>
<dbReference type="RefSeq" id="WP_109834378.1">
    <property type="nucleotide sequence ID" value="NZ_CP017195.1"/>
</dbReference>
<organism evidence="3 4">
    <name type="scientific">Pseudolactococcus paracarnosus</name>
    <dbReference type="NCBI Taxonomy" id="2749962"/>
    <lineage>
        <taxon>Bacteria</taxon>
        <taxon>Bacillati</taxon>
        <taxon>Bacillota</taxon>
        <taxon>Bacilli</taxon>
        <taxon>Lactobacillales</taxon>
        <taxon>Streptococcaceae</taxon>
        <taxon>Pseudolactococcus</taxon>
    </lineage>
</organism>
<feature type="transmembrane region" description="Helical" evidence="1">
    <location>
        <begin position="58"/>
        <end position="85"/>
    </location>
</feature>
<feature type="transmembrane region" description="Helical" evidence="1">
    <location>
        <begin position="21"/>
        <end position="38"/>
    </location>
</feature>
<accession>A0A7L4WFF3</accession>
<dbReference type="Proteomes" id="UP001522462">
    <property type="component" value="Unassembled WGS sequence"/>
</dbReference>
<evidence type="ECO:0000256" key="1">
    <source>
        <dbReference type="SAM" id="Phobius"/>
    </source>
</evidence>
<keyword evidence="5" id="KW-1185">Reference proteome</keyword>
<gene>
    <name evidence="3" type="ORF">BHS01_06565</name>
    <name evidence="2" type="ORF">GYN19_06520</name>
</gene>
<dbReference type="Proteomes" id="UP000516280">
    <property type="component" value="Chromosome"/>
</dbReference>
<evidence type="ECO:0000313" key="5">
    <source>
        <dbReference type="Proteomes" id="UP001522462"/>
    </source>
</evidence>
<dbReference type="AlphaFoldDB" id="A0A7L4WFF3"/>
<evidence type="ECO:0000313" key="4">
    <source>
        <dbReference type="Proteomes" id="UP000516280"/>
    </source>
</evidence>
<reference evidence="2 5" key="3">
    <citation type="journal article" date="2022" name="Microbiol. Res.">
        <title>Comparative genome analysis, predicted lifestyle and antimicrobial strategies of Lactococcus carnosus and Lactococcus paracarnosus isolated from meat.</title>
        <authorList>
            <person name="Werum V."/>
            <person name="Ehrmann M."/>
            <person name="Vogel R."/>
            <person name="Hilgarth M."/>
        </authorList>
    </citation>
    <scope>NUCLEOTIDE SEQUENCE [LARGE SCALE GENOMIC DNA]</scope>
    <source>
        <strain evidence="2 5">TMW21897</strain>
    </source>
</reference>
<protein>
    <submittedName>
        <fullName evidence="3">Uncharacterized protein</fullName>
    </submittedName>
</protein>
<evidence type="ECO:0000313" key="3">
    <source>
        <dbReference type="EMBL" id="QDJ28203.1"/>
    </source>
</evidence>
<sequence length="96" mass="11102">MEIDKSDITPPNFARSIKTTALVILSFMAVRVIRKIFWGKLDFLTLKDQLFKSDHKVWMIATIIATFLVIWVVSSFVLGSLYHLILKVKFNQSSRN</sequence>
<reference evidence="2" key="2">
    <citation type="submission" date="2020-01" db="EMBL/GenBank/DDBJ databases">
        <authorList>
            <person name="Hilgarth M."/>
            <person name="Vogel R.F."/>
        </authorList>
    </citation>
    <scope>NUCLEOTIDE SEQUENCE</scope>
    <source>
        <strain evidence="2">TMW21897</strain>
    </source>
</reference>
<name>A0A7L4WFF3_9LACT</name>
<evidence type="ECO:0000313" key="2">
    <source>
        <dbReference type="EMBL" id="MCJ1977608.1"/>
    </source>
</evidence>
<reference evidence="3 4" key="1">
    <citation type="submission" date="2016-09" db="EMBL/GenBank/DDBJ databases">
        <title>Lactic acid bacteria from MAP meat Genome sequencing and assembly.</title>
        <authorList>
            <person name="Behr J."/>
            <person name="Hilgarth M."/>
            <person name="Vogel R.F."/>
        </authorList>
    </citation>
    <scope>NUCLEOTIDE SEQUENCE [LARGE SCALE GENOMIC DNA]</scope>
    <source>
        <strain evidence="3 4">TMW21615</strain>
    </source>
</reference>